<evidence type="ECO:0000256" key="3">
    <source>
        <dbReference type="ARBA" id="ARBA00007004"/>
    </source>
</evidence>
<feature type="transmembrane region" description="Helical" evidence="8">
    <location>
        <begin position="96"/>
        <end position="120"/>
    </location>
</feature>
<dbReference type="PROSITE" id="PS50850">
    <property type="entry name" value="MFS"/>
    <property type="match status" value="1"/>
</dbReference>
<dbReference type="PANTHER" id="PTHR48023">
    <property type="entry name" value="D-XYLOSE-PROTON SYMPORTER-LIKE 2"/>
    <property type="match status" value="1"/>
</dbReference>
<evidence type="ECO:0000259" key="9">
    <source>
        <dbReference type="PROSITE" id="PS50850"/>
    </source>
</evidence>
<dbReference type="Pfam" id="PF00083">
    <property type="entry name" value="Sugar_tr"/>
    <property type="match status" value="1"/>
</dbReference>
<keyword evidence="4" id="KW-0813">Transport</keyword>
<dbReference type="InterPro" id="IPR020846">
    <property type="entry name" value="MFS_dom"/>
</dbReference>
<feature type="transmembrane region" description="Helical" evidence="8">
    <location>
        <begin position="132"/>
        <end position="155"/>
    </location>
</feature>
<evidence type="ECO:0000256" key="4">
    <source>
        <dbReference type="ARBA" id="ARBA00022448"/>
    </source>
</evidence>
<dbReference type="InterPro" id="IPR005829">
    <property type="entry name" value="Sugar_transporter_CS"/>
</dbReference>
<evidence type="ECO:0000256" key="2">
    <source>
        <dbReference type="ARBA" id="ARBA00004141"/>
    </source>
</evidence>
<dbReference type="InterPro" id="IPR011701">
    <property type="entry name" value="MFS"/>
</dbReference>
<feature type="transmembrane region" description="Helical" evidence="8">
    <location>
        <begin position="199"/>
        <end position="221"/>
    </location>
</feature>
<evidence type="ECO:0000256" key="7">
    <source>
        <dbReference type="ARBA" id="ARBA00023136"/>
    </source>
</evidence>
<comment type="similarity">
    <text evidence="3">Belongs to the major facilitator superfamily. Sugar transporter (TC 2.A.1.1) family. Glucose transporter subfamily.</text>
</comment>
<evidence type="ECO:0000256" key="5">
    <source>
        <dbReference type="ARBA" id="ARBA00022692"/>
    </source>
</evidence>
<feature type="domain" description="Major facilitator superfamily (MFS) profile" evidence="9">
    <location>
        <begin position="9"/>
        <end position="490"/>
    </location>
</feature>
<keyword evidence="6 8" id="KW-1133">Transmembrane helix</keyword>
<comment type="subcellular location">
    <subcellularLocation>
        <location evidence="2">Membrane</location>
        <topology evidence="2">Multi-pass membrane protein</topology>
    </subcellularLocation>
</comment>
<feature type="transmembrane region" description="Helical" evidence="8">
    <location>
        <begin position="402"/>
        <end position="424"/>
    </location>
</feature>
<dbReference type="SUPFAM" id="SSF103473">
    <property type="entry name" value="MFS general substrate transporter"/>
    <property type="match status" value="1"/>
</dbReference>
<dbReference type="GO" id="GO:1904659">
    <property type="term" value="P:D-glucose transmembrane transport"/>
    <property type="evidence" value="ECO:0007669"/>
    <property type="project" value="TreeGrafter"/>
</dbReference>
<keyword evidence="7 8" id="KW-0472">Membrane</keyword>
<evidence type="ECO:0000313" key="10">
    <source>
        <dbReference type="EMBL" id="NOV50308.1"/>
    </source>
</evidence>
<protein>
    <submittedName>
        <fullName evidence="10">Putative solute carrier family 2</fullName>
    </submittedName>
</protein>
<name>A0A6M2DYZ7_XENCH</name>
<dbReference type="InterPro" id="IPR036259">
    <property type="entry name" value="MFS_trans_sf"/>
</dbReference>
<evidence type="ECO:0000256" key="8">
    <source>
        <dbReference type="SAM" id="Phobius"/>
    </source>
</evidence>
<dbReference type="Pfam" id="PF07690">
    <property type="entry name" value="MFS_1"/>
    <property type="match status" value="1"/>
</dbReference>
<evidence type="ECO:0000256" key="1">
    <source>
        <dbReference type="ARBA" id="ARBA00000618"/>
    </source>
</evidence>
<dbReference type="InterPro" id="IPR050820">
    <property type="entry name" value="MFS_Sugar_Transporter"/>
</dbReference>
<feature type="transmembrane region" description="Helical" evidence="8">
    <location>
        <begin position="161"/>
        <end position="178"/>
    </location>
</feature>
<dbReference type="AlphaFoldDB" id="A0A6M2DYZ7"/>
<proteinExistence type="inferred from homology"/>
<reference evidence="10" key="1">
    <citation type="submission" date="2020-03" db="EMBL/GenBank/DDBJ databases">
        <title>Transcriptomic Profiling of the Digestive Tract of the Rat Flea, Xenopsylla cheopis, Following Blood Feeding and Infection with Yersinia pestis.</title>
        <authorList>
            <person name="Bland D.M."/>
            <person name="Martens C.A."/>
            <person name="Virtaneva K."/>
            <person name="Kanakabandi K."/>
            <person name="Long D."/>
            <person name="Rosenke R."/>
            <person name="Saturday G.A."/>
            <person name="Hoyt F.H."/>
            <person name="Bruno D.P."/>
            <person name="Ribeiro J.M.C."/>
            <person name="Hinnebusch J."/>
        </authorList>
    </citation>
    <scope>NUCLEOTIDE SEQUENCE</scope>
</reference>
<comment type="catalytic activity">
    <reaction evidence="1">
        <text>D-glucose(out) = D-glucose(in)</text>
        <dbReference type="Rhea" id="RHEA:60376"/>
        <dbReference type="ChEBI" id="CHEBI:4167"/>
    </reaction>
</comment>
<accession>A0A6M2DYZ7</accession>
<organism evidence="10">
    <name type="scientific">Xenopsylla cheopis</name>
    <name type="common">Oriental rat flea</name>
    <name type="synonym">Pulex cheopis</name>
    <dbReference type="NCBI Taxonomy" id="163159"/>
    <lineage>
        <taxon>Eukaryota</taxon>
        <taxon>Metazoa</taxon>
        <taxon>Ecdysozoa</taxon>
        <taxon>Arthropoda</taxon>
        <taxon>Hexapoda</taxon>
        <taxon>Insecta</taxon>
        <taxon>Pterygota</taxon>
        <taxon>Neoptera</taxon>
        <taxon>Endopterygota</taxon>
        <taxon>Siphonaptera</taxon>
        <taxon>Pulicidae</taxon>
        <taxon>Xenopsyllinae</taxon>
        <taxon>Xenopsylla</taxon>
    </lineage>
</organism>
<feature type="transmembrane region" description="Helical" evidence="8">
    <location>
        <begin position="462"/>
        <end position="486"/>
    </location>
</feature>
<dbReference type="GO" id="GO:0022857">
    <property type="term" value="F:transmembrane transporter activity"/>
    <property type="evidence" value="ECO:0007669"/>
    <property type="project" value="InterPro"/>
</dbReference>
<dbReference type="PROSITE" id="PS00216">
    <property type="entry name" value="SUGAR_TRANSPORT_1"/>
    <property type="match status" value="1"/>
</dbReference>
<dbReference type="EMBL" id="GIIL01006582">
    <property type="protein sequence ID" value="NOV50308.1"/>
    <property type="molecule type" value="Transcribed_RNA"/>
</dbReference>
<evidence type="ECO:0000256" key="6">
    <source>
        <dbReference type="ARBA" id="ARBA00022989"/>
    </source>
</evidence>
<keyword evidence="5 8" id="KW-0812">Transmembrane</keyword>
<feature type="transmembrane region" description="Helical" evidence="8">
    <location>
        <begin position="275"/>
        <end position="294"/>
    </location>
</feature>
<dbReference type="Gene3D" id="1.20.1250.20">
    <property type="entry name" value="MFS general substrate transporter like domains"/>
    <property type="match status" value="3"/>
</dbReference>
<dbReference type="InterPro" id="IPR005828">
    <property type="entry name" value="MFS_sugar_transport-like"/>
</dbReference>
<dbReference type="PANTHER" id="PTHR48023:SF4">
    <property type="entry name" value="D-XYLOSE-PROTON SYMPORTER-LIKE 2"/>
    <property type="match status" value="1"/>
</dbReference>
<feature type="transmembrane region" description="Helical" evidence="8">
    <location>
        <begin position="436"/>
        <end position="456"/>
    </location>
</feature>
<dbReference type="GO" id="GO:0016020">
    <property type="term" value="C:membrane"/>
    <property type="evidence" value="ECO:0007669"/>
    <property type="project" value="UniProtKB-SubCell"/>
</dbReference>
<sequence>MSALQYVHMALLSSFVGLLFGYEAGLGVDNLAKLKYTITLDCTEENAVITSWLIGALFSSFVGGSLVNKFGAKAVLSFCSSLLFSCSLMSSLTESFIVFLSSRILAGFAGSLLFITQYINITNSTSNKKYQLMLLMSLFSTISYLALTYLSFSLLAWRTEFGISSICAAIIFILMLLLPRSNYGMKTNPQNINHNSSKYSTKTIQTVILGIALTILCELMGHSTVRYYSPIILGMFGVCTKYQQSMAMIILNHLRTITTTILIFTIDKIGRRSSLILGTIIMAVTLPMLGILSLNDSYDNSVNLEEYRENSWMNDNTIQNCHRVIIGMDMSYVIEPEYISNKNKNFPRLSSPEEKTPYPFLPTPLAMTAETQTANSIDFLFDCNHKNGPWSDDSIPSKATKLILIFLYESGNVLASNFMYWIIFSEIAPNFVRGKLIGTMIGIHWLSTLVLQGTFAKFIDTFSISGIFFLHCIACLIGLFLSFLFVPEDDVLLNDKKFYLHSMLNNLRHISRLRKSRVADIQQPQSTAI</sequence>
<feature type="transmembrane region" description="Helical" evidence="8">
    <location>
        <begin position="49"/>
        <end position="67"/>
    </location>
</feature>